<dbReference type="RefSeq" id="WP_379157882.1">
    <property type="nucleotide sequence ID" value="NZ_JBHSRJ010000008.1"/>
</dbReference>
<keyword evidence="4 6" id="KW-1133">Transmembrane helix</keyword>
<evidence type="ECO:0000256" key="4">
    <source>
        <dbReference type="ARBA" id="ARBA00022989"/>
    </source>
</evidence>
<sequence>MTPTRRRWLVRGLLLVVAVVVVALVIRLIGRVDWGEVRSALQHLAWWQFPVLLVVLLLRQVLNALPLSLYIPGVSAYRATQNDQVAILMSTIAPPPSDVALRMAMFSSWGVPVAKGLAGTLMNTLTFYIVRFGAPAVGFVLLAVTGGEVGLRWADLVSVAISVSIFVGLLLVIRSEALARRVGTTGGRLARRVRRTVDPEAWAAACVQFRIDIAARFRRGFPRSLLALSAMLVVDLTMLVMALRFVGLENAEVPIVEIAIAYLFAYPFTLFPFSGIGIVDALVLAAIVEHAGADVEAVAVAGLVVWRVFTIGGPLALGALGLAAWRRTSGGSSAAALPE</sequence>
<evidence type="ECO:0000256" key="5">
    <source>
        <dbReference type="ARBA" id="ARBA00023136"/>
    </source>
</evidence>
<dbReference type="Proteomes" id="UP001596135">
    <property type="component" value="Unassembled WGS sequence"/>
</dbReference>
<keyword evidence="8" id="KW-1185">Reference proteome</keyword>
<evidence type="ECO:0000256" key="3">
    <source>
        <dbReference type="ARBA" id="ARBA00022692"/>
    </source>
</evidence>
<name>A0ABW1LN79_9ACTN</name>
<organism evidence="7 8">
    <name type="scientific">Nocardioides hankookensis</name>
    <dbReference type="NCBI Taxonomy" id="443157"/>
    <lineage>
        <taxon>Bacteria</taxon>
        <taxon>Bacillati</taxon>
        <taxon>Actinomycetota</taxon>
        <taxon>Actinomycetes</taxon>
        <taxon>Propionibacteriales</taxon>
        <taxon>Nocardioidaceae</taxon>
        <taxon>Nocardioides</taxon>
    </lineage>
</organism>
<feature type="transmembrane region" description="Helical" evidence="6">
    <location>
        <begin position="125"/>
        <end position="144"/>
    </location>
</feature>
<comment type="subcellular location">
    <subcellularLocation>
        <location evidence="1">Cell membrane</location>
        <topology evidence="1">Multi-pass membrane protein</topology>
    </subcellularLocation>
</comment>
<feature type="transmembrane region" description="Helical" evidence="6">
    <location>
        <begin position="259"/>
        <end position="288"/>
    </location>
</feature>
<gene>
    <name evidence="7" type="ORF">ACFPYL_18965</name>
</gene>
<dbReference type="InterPro" id="IPR022791">
    <property type="entry name" value="L-PG_synthase/AglD"/>
</dbReference>
<dbReference type="Pfam" id="PF03706">
    <property type="entry name" value="LPG_synthase_TM"/>
    <property type="match status" value="1"/>
</dbReference>
<protein>
    <submittedName>
        <fullName evidence="7">Lysylphosphatidylglycerol synthase domain-containing protein</fullName>
    </submittedName>
</protein>
<feature type="transmembrane region" description="Helical" evidence="6">
    <location>
        <begin position="156"/>
        <end position="173"/>
    </location>
</feature>
<reference evidence="8" key="1">
    <citation type="journal article" date="2019" name="Int. J. Syst. Evol. Microbiol.">
        <title>The Global Catalogue of Microorganisms (GCM) 10K type strain sequencing project: providing services to taxonomists for standard genome sequencing and annotation.</title>
        <authorList>
            <consortium name="The Broad Institute Genomics Platform"/>
            <consortium name="The Broad Institute Genome Sequencing Center for Infectious Disease"/>
            <person name="Wu L."/>
            <person name="Ma J."/>
        </authorList>
    </citation>
    <scope>NUCLEOTIDE SEQUENCE [LARGE SCALE GENOMIC DNA]</scope>
    <source>
        <strain evidence="8">CCUG 54522</strain>
    </source>
</reference>
<feature type="transmembrane region" description="Helical" evidence="6">
    <location>
        <begin position="44"/>
        <end position="62"/>
    </location>
</feature>
<feature type="transmembrane region" description="Helical" evidence="6">
    <location>
        <begin position="300"/>
        <end position="325"/>
    </location>
</feature>
<evidence type="ECO:0000256" key="1">
    <source>
        <dbReference type="ARBA" id="ARBA00004651"/>
    </source>
</evidence>
<evidence type="ECO:0000256" key="6">
    <source>
        <dbReference type="SAM" id="Phobius"/>
    </source>
</evidence>
<evidence type="ECO:0000313" key="7">
    <source>
        <dbReference type="EMBL" id="MFC6045178.1"/>
    </source>
</evidence>
<comment type="caution">
    <text evidence="7">The sequence shown here is derived from an EMBL/GenBank/DDBJ whole genome shotgun (WGS) entry which is preliminary data.</text>
</comment>
<evidence type="ECO:0000313" key="8">
    <source>
        <dbReference type="Proteomes" id="UP001596135"/>
    </source>
</evidence>
<keyword evidence="2" id="KW-1003">Cell membrane</keyword>
<dbReference type="EMBL" id="JBHSRJ010000008">
    <property type="protein sequence ID" value="MFC6045178.1"/>
    <property type="molecule type" value="Genomic_DNA"/>
</dbReference>
<keyword evidence="3 6" id="KW-0812">Transmembrane</keyword>
<feature type="transmembrane region" description="Helical" evidence="6">
    <location>
        <begin position="12"/>
        <end position="32"/>
    </location>
</feature>
<accession>A0ABW1LN79</accession>
<feature type="transmembrane region" description="Helical" evidence="6">
    <location>
        <begin position="225"/>
        <end position="247"/>
    </location>
</feature>
<keyword evidence="5 6" id="KW-0472">Membrane</keyword>
<evidence type="ECO:0000256" key="2">
    <source>
        <dbReference type="ARBA" id="ARBA00022475"/>
    </source>
</evidence>
<proteinExistence type="predicted"/>